<dbReference type="EnsemblPlants" id="KQL23854">
    <property type="protein sequence ID" value="KQL23854"/>
    <property type="gene ID" value="SETIT_033716mg"/>
</dbReference>
<dbReference type="EMBL" id="AGNK02000948">
    <property type="status" value="NOT_ANNOTATED_CDS"/>
    <property type="molecule type" value="Genomic_DNA"/>
</dbReference>
<dbReference type="Gramene" id="KQL23854">
    <property type="protein sequence ID" value="KQL23854"/>
    <property type="gene ID" value="SETIT_033716mg"/>
</dbReference>
<keyword evidence="1" id="KW-1133">Transmembrane helix</keyword>
<organism evidence="2 3">
    <name type="scientific">Setaria italica</name>
    <name type="common">Foxtail millet</name>
    <name type="synonym">Panicum italicum</name>
    <dbReference type="NCBI Taxonomy" id="4555"/>
    <lineage>
        <taxon>Eukaryota</taxon>
        <taxon>Viridiplantae</taxon>
        <taxon>Streptophyta</taxon>
        <taxon>Embryophyta</taxon>
        <taxon>Tracheophyta</taxon>
        <taxon>Spermatophyta</taxon>
        <taxon>Magnoliopsida</taxon>
        <taxon>Liliopsida</taxon>
        <taxon>Poales</taxon>
        <taxon>Poaceae</taxon>
        <taxon>PACMAD clade</taxon>
        <taxon>Panicoideae</taxon>
        <taxon>Panicodae</taxon>
        <taxon>Paniceae</taxon>
        <taxon>Cenchrinae</taxon>
        <taxon>Setaria</taxon>
    </lineage>
</organism>
<keyword evidence="3" id="KW-1185">Reference proteome</keyword>
<reference evidence="2" key="2">
    <citation type="submission" date="2018-08" db="UniProtKB">
        <authorList>
            <consortium name="EnsemblPlants"/>
        </authorList>
    </citation>
    <scope>IDENTIFICATION</scope>
    <source>
        <strain evidence="2">Yugu1</strain>
    </source>
</reference>
<accession>K4A4B2</accession>
<keyword evidence="1" id="KW-0472">Membrane</keyword>
<keyword evidence="1" id="KW-0812">Transmembrane</keyword>
<feature type="transmembrane region" description="Helical" evidence="1">
    <location>
        <begin position="12"/>
        <end position="31"/>
    </location>
</feature>
<evidence type="ECO:0000256" key="1">
    <source>
        <dbReference type="SAM" id="Phobius"/>
    </source>
</evidence>
<dbReference type="HOGENOM" id="CLU_3300292_0_0_1"/>
<proteinExistence type="predicted"/>
<evidence type="ECO:0000313" key="3">
    <source>
        <dbReference type="Proteomes" id="UP000004995"/>
    </source>
</evidence>
<sequence>MFIQQENSAVAILQMLIELTLLSNFTVRHSLETNRAKQRR</sequence>
<dbReference type="InParanoid" id="K4A4B2"/>
<name>K4A4B2_SETIT</name>
<protein>
    <submittedName>
        <fullName evidence="2">Uncharacterized protein</fullName>
    </submittedName>
</protein>
<evidence type="ECO:0000313" key="2">
    <source>
        <dbReference type="EnsemblPlants" id="KQL23854"/>
    </source>
</evidence>
<dbReference type="AlphaFoldDB" id="K4A4B2"/>
<reference evidence="3" key="1">
    <citation type="journal article" date="2012" name="Nat. Biotechnol.">
        <title>Reference genome sequence of the model plant Setaria.</title>
        <authorList>
            <person name="Bennetzen J.L."/>
            <person name="Schmutz J."/>
            <person name="Wang H."/>
            <person name="Percifield R."/>
            <person name="Hawkins J."/>
            <person name="Pontaroli A.C."/>
            <person name="Estep M."/>
            <person name="Feng L."/>
            <person name="Vaughn J.N."/>
            <person name="Grimwood J."/>
            <person name="Jenkins J."/>
            <person name="Barry K."/>
            <person name="Lindquist E."/>
            <person name="Hellsten U."/>
            <person name="Deshpande S."/>
            <person name="Wang X."/>
            <person name="Wu X."/>
            <person name="Mitros T."/>
            <person name="Triplett J."/>
            <person name="Yang X."/>
            <person name="Ye C.Y."/>
            <person name="Mauro-Herrera M."/>
            <person name="Wang L."/>
            <person name="Li P."/>
            <person name="Sharma M."/>
            <person name="Sharma R."/>
            <person name="Ronald P.C."/>
            <person name="Panaud O."/>
            <person name="Kellogg E.A."/>
            <person name="Brutnell T.P."/>
            <person name="Doust A.N."/>
            <person name="Tuskan G.A."/>
            <person name="Rokhsar D."/>
            <person name="Devos K.M."/>
        </authorList>
    </citation>
    <scope>NUCLEOTIDE SEQUENCE [LARGE SCALE GENOMIC DNA]</scope>
    <source>
        <strain evidence="3">cv. Yugu1</strain>
    </source>
</reference>
<dbReference type="Proteomes" id="UP000004995">
    <property type="component" value="Unassembled WGS sequence"/>
</dbReference>